<feature type="region of interest" description="Disordered" evidence="1">
    <location>
        <begin position="78"/>
        <end position="104"/>
    </location>
</feature>
<keyword evidence="3" id="KW-1185">Reference proteome</keyword>
<sequence>MKADLMFILSCHNPGTKSPRCPTVLYTAIVRILEMLEILVLQQLNSMALRDTDSRPRVCLRRAASEICTTGRQFFGSPSFNSPKSSPDFPSGAPHAPPDFSRHISPVRDPRSRCSFWSSSCPHHCIMHDFLCLLLFFPRPPSDTGKSLPLPNPQSPIQSSMKGPDRGEG</sequence>
<feature type="region of interest" description="Disordered" evidence="1">
    <location>
        <begin position="144"/>
        <end position="169"/>
    </location>
</feature>
<protein>
    <submittedName>
        <fullName evidence="2">Uncharacterized protein</fullName>
    </submittedName>
</protein>
<proteinExistence type="predicted"/>
<evidence type="ECO:0000313" key="2">
    <source>
        <dbReference type="EMBL" id="PTQ36818.1"/>
    </source>
</evidence>
<accession>A0A2R6WSI6</accession>
<organism evidence="2 3">
    <name type="scientific">Marchantia polymorpha</name>
    <name type="common">Common liverwort</name>
    <name type="synonym">Marchantia aquatica</name>
    <dbReference type="NCBI Taxonomy" id="3197"/>
    <lineage>
        <taxon>Eukaryota</taxon>
        <taxon>Viridiplantae</taxon>
        <taxon>Streptophyta</taxon>
        <taxon>Embryophyta</taxon>
        <taxon>Marchantiophyta</taxon>
        <taxon>Marchantiopsida</taxon>
        <taxon>Marchantiidae</taxon>
        <taxon>Marchantiales</taxon>
        <taxon>Marchantiaceae</taxon>
        <taxon>Marchantia</taxon>
    </lineage>
</organism>
<dbReference type="Proteomes" id="UP000244005">
    <property type="component" value="Unassembled WGS sequence"/>
</dbReference>
<evidence type="ECO:0000313" key="3">
    <source>
        <dbReference type="Proteomes" id="UP000244005"/>
    </source>
</evidence>
<evidence type="ECO:0000256" key="1">
    <source>
        <dbReference type="SAM" id="MobiDB-lite"/>
    </source>
</evidence>
<gene>
    <name evidence="2" type="ORF">MARPO_0061s0073</name>
</gene>
<reference evidence="3" key="1">
    <citation type="journal article" date="2017" name="Cell">
        <title>Insights into land plant evolution garnered from the Marchantia polymorpha genome.</title>
        <authorList>
            <person name="Bowman J.L."/>
            <person name="Kohchi T."/>
            <person name="Yamato K.T."/>
            <person name="Jenkins J."/>
            <person name="Shu S."/>
            <person name="Ishizaki K."/>
            <person name="Yamaoka S."/>
            <person name="Nishihama R."/>
            <person name="Nakamura Y."/>
            <person name="Berger F."/>
            <person name="Adam C."/>
            <person name="Aki S.S."/>
            <person name="Althoff F."/>
            <person name="Araki T."/>
            <person name="Arteaga-Vazquez M.A."/>
            <person name="Balasubrmanian S."/>
            <person name="Barry K."/>
            <person name="Bauer D."/>
            <person name="Boehm C.R."/>
            <person name="Briginshaw L."/>
            <person name="Caballero-Perez J."/>
            <person name="Catarino B."/>
            <person name="Chen F."/>
            <person name="Chiyoda S."/>
            <person name="Chovatia M."/>
            <person name="Davies K.M."/>
            <person name="Delmans M."/>
            <person name="Demura T."/>
            <person name="Dierschke T."/>
            <person name="Dolan L."/>
            <person name="Dorantes-Acosta A.E."/>
            <person name="Eklund D.M."/>
            <person name="Florent S.N."/>
            <person name="Flores-Sandoval E."/>
            <person name="Fujiyama A."/>
            <person name="Fukuzawa H."/>
            <person name="Galik B."/>
            <person name="Grimanelli D."/>
            <person name="Grimwood J."/>
            <person name="Grossniklaus U."/>
            <person name="Hamada T."/>
            <person name="Haseloff J."/>
            <person name="Hetherington A.J."/>
            <person name="Higo A."/>
            <person name="Hirakawa Y."/>
            <person name="Hundley H.N."/>
            <person name="Ikeda Y."/>
            <person name="Inoue K."/>
            <person name="Inoue S.I."/>
            <person name="Ishida S."/>
            <person name="Jia Q."/>
            <person name="Kakita M."/>
            <person name="Kanazawa T."/>
            <person name="Kawai Y."/>
            <person name="Kawashima T."/>
            <person name="Kennedy M."/>
            <person name="Kinose K."/>
            <person name="Kinoshita T."/>
            <person name="Kohara Y."/>
            <person name="Koide E."/>
            <person name="Komatsu K."/>
            <person name="Kopischke S."/>
            <person name="Kubo M."/>
            <person name="Kyozuka J."/>
            <person name="Lagercrantz U."/>
            <person name="Lin S.S."/>
            <person name="Lindquist E."/>
            <person name="Lipzen A.M."/>
            <person name="Lu C.W."/>
            <person name="De Luna E."/>
            <person name="Martienssen R.A."/>
            <person name="Minamino N."/>
            <person name="Mizutani M."/>
            <person name="Mizutani M."/>
            <person name="Mochizuki N."/>
            <person name="Monte I."/>
            <person name="Mosher R."/>
            <person name="Nagasaki H."/>
            <person name="Nakagami H."/>
            <person name="Naramoto S."/>
            <person name="Nishitani K."/>
            <person name="Ohtani M."/>
            <person name="Okamoto T."/>
            <person name="Okumura M."/>
            <person name="Phillips J."/>
            <person name="Pollak B."/>
            <person name="Reinders A."/>
            <person name="Rovekamp M."/>
            <person name="Sano R."/>
            <person name="Sawa S."/>
            <person name="Schmid M.W."/>
            <person name="Shirakawa M."/>
            <person name="Solano R."/>
            <person name="Spunde A."/>
            <person name="Suetsugu N."/>
            <person name="Sugano S."/>
            <person name="Sugiyama A."/>
            <person name="Sun R."/>
            <person name="Suzuki Y."/>
            <person name="Takenaka M."/>
            <person name="Takezawa D."/>
            <person name="Tomogane H."/>
            <person name="Tsuzuki M."/>
            <person name="Ueda T."/>
            <person name="Umeda M."/>
            <person name="Ward J.M."/>
            <person name="Watanabe Y."/>
            <person name="Yazaki K."/>
            <person name="Yokoyama R."/>
            <person name="Yoshitake Y."/>
            <person name="Yotsui I."/>
            <person name="Zachgo S."/>
            <person name="Schmutz J."/>
        </authorList>
    </citation>
    <scope>NUCLEOTIDE SEQUENCE [LARGE SCALE GENOMIC DNA]</scope>
    <source>
        <strain evidence="3">Tak-1</strain>
    </source>
</reference>
<dbReference type="EMBL" id="KZ772733">
    <property type="protein sequence ID" value="PTQ36818.1"/>
    <property type="molecule type" value="Genomic_DNA"/>
</dbReference>
<name>A0A2R6WSI6_MARPO</name>
<dbReference type="AlphaFoldDB" id="A0A2R6WSI6"/>